<dbReference type="EMBL" id="LRRQ01000031">
    <property type="protein sequence ID" value="OAM91275.1"/>
    <property type="molecule type" value="Genomic_DNA"/>
</dbReference>
<dbReference type="OrthoDB" id="9802525at2"/>
<protein>
    <submittedName>
        <fullName evidence="2">Glycosyl transferase family 1</fullName>
    </submittedName>
</protein>
<dbReference type="AlphaFoldDB" id="A0A178IPV0"/>
<feature type="domain" description="Glycosyl transferase family 1" evidence="1">
    <location>
        <begin position="240"/>
        <end position="398"/>
    </location>
</feature>
<keyword evidence="3" id="KW-1185">Reference proteome</keyword>
<dbReference type="Proteomes" id="UP000078486">
    <property type="component" value="Unassembled WGS sequence"/>
</dbReference>
<proteinExistence type="predicted"/>
<dbReference type="GO" id="GO:0016757">
    <property type="term" value="F:glycosyltransferase activity"/>
    <property type="evidence" value="ECO:0007669"/>
    <property type="project" value="InterPro"/>
</dbReference>
<dbReference type="RefSeq" id="WP_068768929.1">
    <property type="nucleotide sequence ID" value="NZ_KV441839.1"/>
</dbReference>
<name>A0A178IPV0_9BACT</name>
<dbReference type="STRING" id="1184151.AW736_03845"/>
<dbReference type="PANTHER" id="PTHR45947">
    <property type="entry name" value="SULFOQUINOVOSYL TRANSFERASE SQD2"/>
    <property type="match status" value="1"/>
</dbReference>
<accession>A0A178IPV0</accession>
<dbReference type="SUPFAM" id="SSF53756">
    <property type="entry name" value="UDP-Glycosyltransferase/glycogen phosphorylase"/>
    <property type="match status" value="1"/>
</dbReference>
<evidence type="ECO:0000259" key="1">
    <source>
        <dbReference type="Pfam" id="PF00534"/>
    </source>
</evidence>
<dbReference type="Pfam" id="PF00534">
    <property type="entry name" value="Glycos_transf_1"/>
    <property type="match status" value="1"/>
</dbReference>
<evidence type="ECO:0000313" key="3">
    <source>
        <dbReference type="Proteomes" id="UP000078486"/>
    </source>
</evidence>
<sequence length="427" mass="45778">MILFSHPTGNANVRAAALGLARAGLLGEFWTCVNYPPDRGLVRRLLPASLRAQFSRRAFPAGLQPFIRTQPWREIARLASHRLGLASLTRHEDGRFSVDAIYRALDRRVAARVATLEGVSAVYAYEDGAAHTFRAARKNGIPALYDLPIGYWRAARDLLTEEAELQPGWASTLIGNADSPAKTARKDEELALADVVYSASTYTLKTLAAAPGLRARVEVIPYGAPSLGTAVSPPPDARKRARNREDSASAPLRVLFVGSLGQRKGLSYLFAACRSLGASVALTVIGTRPLAPCAVLDAELARVRWIPSCPHAQVLAEMSAHDVFVFPSLFEGFGLVLLEAMACGLPVISTPHTAAPDLITDGSEGFVVPIRDAPAIAGKLDLLRRDRDRLRAMSAAAAARAACFTWESYGARLAASAAVHCARPAIK</sequence>
<dbReference type="CDD" id="cd03801">
    <property type="entry name" value="GT4_PimA-like"/>
    <property type="match status" value="1"/>
</dbReference>
<keyword evidence="2" id="KW-0808">Transferase</keyword>
<gene>
    <name evidence="2" type="ORF">AW736_03845</name>
</gene>
<dbReference type="InterPro" id="IPR001296">
    <property type="entry name" value="Glyco_trans_1"/>
</dbReference>
<comment type="caution">
    <text evidence="2">The sequence shown here is derived from an EMBL/GenBank/DDBJ whole genome shotgun (WGS) entry which is preliminary data.</text>
</comment>
<dbReference type="PANTHER" id="PTHR45947:SF3">
    <property type="entry name" value="SULFOQUINOVOSYL TRANSFERASE SQD2"/>
    <property type="match status" value="1"/>
</dbReference>
<reference evidence="2 3" key="1">
    <citation type="submission" date="2016-01" db="EMBL/GenBank/DDBJ databases">
        <title>High potential of lignocellulose degradation of a new Verrucomicrobia species.</title>
        <authorList>
            <person name="Wang Y."/>
            <person name="Shi Y."/>
            <person name="Qiu Z."/>
            <person name="Liu S."/>
            <person name="Yang H."/>
        </authorList>
    </citation>
    <scope>NUCLEOTIDE SEQUENCE [LARGE SCALE GENOMIC DNA]</scope>
    <source>
        <strain evidence="2 3">TSB47</strain>
    </source>
</reference>
<dbReference type="Gene3D" id="3.40.50.2000">
    <property type="entry name" value="Glycogen Phosphorylase B"/>
    <property type="match status" value="2"/>
</dbReference>
<organism evidence="2 3">
    <name type="scientific">Termitidicoccus mucosus</name>
    <dbReference type="NCBI Taxonomy" id="1184151"/>
    <lineage>
        <taxon>Bacteria</taxon>
        <taxon>Pseudomonadati</taxon>
        <taxon>Verrucomicrobiota</taxon>
        <taxon>Opitutia</taxon>
        <taxon>Opitutales</taxon>
        <taxon>Opitutaceae</taxon>
        <taxon>Termitidicoccus</taxon>
    </lineage>
</organism>
<evidence type="ECO:0000313" key="2">
    <source>
        <dbReference type="EMBL" id="OAM91275.1"/>
    </source>
</evidence>
<dbReference type="InterPro" id="IPR050194">
    <property type="entry name" value="Glycosyltransferase_grp1"/>
</dbReference>